<name>A0A1Z2XNK8_9FIRM</name>
<dbReference type="AlphaFoldDB" id="A0A1Z2XNK8"/>
<dbReference type="PANTHER" id="PTHR42935:SF1">
    <property type="entry name" value="SLR0930 PROTEIN"/>
    <property type="match status" value="1"/>
</dbReference>
<dbReference type="SUPFAM" id="SSF52540">
    <property type="entry name" value="P-loop containing nucleoside triphosphate hydrolases"/>
    <property type="match status" value="1"/>
</dbReference>
<sequence length="398" mass="44657">MAKKLSKLALRLRSMTVFRDLLDDPVIGALIRCLERLGSGAERFAPAYSEFVSRLYKAGYVSLAEYIRDRVFDSDNVYIRLMGAGTLPDKVMLDSTALDLDTLSCVAGLDSGRLLEEASCNFNLAKFEGKKLNLTNEYAQRARDIDRFGYGVYARHRMFHWEEGRVSPVRTPDPIRLSDLIDYDREKGLILQNTRALLSGKPAANLLLTGDAGTGKSSTVKAVVNELWQEGLRIVEIRKEQLHEIPGILDELNLNPLKFILFIDDLSFQKNDDNFSALKAMLEGSVSAKSRNVVIYATSNRRHLVKETAADREGDDLHRQDAMQEAASLSERFGLRITFQRPSKETYLGIVRELAKKEGVTLPDEELCAGAERFALSRAARSARAARQYVDSLLSEQE</sequence>
<dbReference type="Pfam" id="PF05673">
    <property type="entry name" value="DUF815"/>
    <property type="match status" value="1"/>
</dbReference>
<accession>A0A1Z2XNK8</accession>
<evidence type="ECO:0000313" key="4">
    <source>
        <dbReference type="Proteomes" id="UP000596035"/>
    </source>
</evidence>
<dbReference type="RefSeq" id="WP_066535129.1">
    <property type="nucleotide sequence ID" value="NZ_CAJTCQ010000004.1"/>
</dbReference>
<keyword evidence="2" id="KW-0067">ATP-binding</keyword>
<reference evidence="3" key="2">
    <citation type="submission" date="2017-05" db="EMBL/GenBank/DDBJ databases">
        <title>Improved OligoMM genomes.</title>
        <authorList>
            <person name="Garzetti D."/>
        </authorList>
    </citation>
    <scope>NUCLEOTIDE SEQUENCE [LARGE SCALE GENOMIC DNA]</scope>
    <source>
        <strain evidence="3">KB18</strain>
    </source>
</reference>
<reference evidence="2 4" key="3">
    <citation type="submission" date="2020-11" db="EMBL/GenBank/DDBJ databases">
        <title>Closed and high quality bacterial genomes of the OMM12 community.</title>
        <authorList>
            <person name="Marbouty M."/>
            <person name="Lamy-Besnier Q."/>
            <person name="Debarbieux L."/>
            <person name="Koszul R."/>
        </authorList>
    </citation>
    <scope>NUCLEOTIDE SEQUENCE [LARGE SCALE GENOMIC DNA]</scope>
    <source>
        <strain evidence="2 4">KB18</strain>
    </source>
</reference>
<evidence type="ECO:0000313" key="3">
    <source>
        <dbReference type="Proteomes" id="UP000196710"/>
    </source>
</evidence>
<dbReference type="Proteomes" id="UP000596035">
    <property type="component" value="Chromosome"/>
</dbReference>
<gene>
    <name evidence="1" type="ORF">ADH66_04560</name>
    <name evidence="2" type="ORF">I5Q82_14625</name>
</gene>
<evidence type="ECO:0000313" key="1">
    <source>
        <dbReference type="EMBL" id="ASB39991.1"/>
    </source>
</evidence>
<dbReference type="InterPro" id="IPR008533">
    <property type="entry name" value="DUF815"/>
</dbReference>
<keyword evidence="2" id="KW-0547">Nucleotide-binding</keyword>
<dbReference type="CDD" id="cd00009">
    <property type="entry name" value="AAA"/>
    <property type="match status" value="1"/>
</dbReference>
<dbReference type="GO" id="GO:0005524">
    <property type="term" value="F:ATP binding"/>
    <property type="evidence" value="ECO:0007669"/>
    <property type="project" value="UniProtKB-KW"/>
</dbReference>
<dbReference type="Proteomes" id="UP000196710">
    <property type="component" value="Chromosome"/>
</dbReference>
<dbReference type="Gene3D" id="3.40.50.300">
    <property type="entry name" value="P-loop containing nucleotide triphosphate hydrolases"/>
    <property type="match status" value="1"/>
</dbReference>
<dbReference type="EMBL" id="CP065321">
    <property type="protein sequence ID" value="QQR29279.1"/>
    <property type="molecule type" value="Genomic_DNA"/>
</dbReference>
<dbReference type="InterPro" id="IPR027417">
    <property type="entry name" value="P-loop_NTPase"/>
</dbReference>
<evidence type="ECO:0000313" key="2">
    <source>
        <dbReference type="EMBL" id="QQR29279.1"/>
    </source>
</evidence>
<proteinExistence type="predicted"/>
<protein>
    <submittedName>
        <fullName evidence="2">ATP-binding protein</fullName>
    </submittedName>
</protein>
<reference evidence="1" key="1">
    <citation type="journal article" date="2017" name="Genome Announc.">
        <title>High-Quality Whole-Genome Sequences of the Oligo-Mouse-Microbiota Bacterial Community.</title>
        <authorList>
            <person name="Garzetti D."/>
            <person name="Brugiroux S."/>
            <person name="Bunk B."/>
            <person name="Pukall R."/>
            <person name="McCoy K.D."/>
            <person name="Macpherson A.J."/>
            <person name="Stecher B."/>
        </authorList>
    </citation>
    <scope>NUCLEOTIDE SEQUENCE</scope>
    <source>
        <strain evidence="1">KB18</strain>
    </source>
</reference>
<dbReference type="EMBL" id="CP021422">
    <property type="protein sequence ID" value="ASB39991.1"/>
    <property type="molecule type" value="Genomic_DNA"/>
</dbReference>
<dbReference type="PANTHER" id="PTHR42935">
    <property type="entry name" value="SLR0930 PROTEIN"/>
    <property type="match status" value="1"/>
</dbReference>
<organism evidence="2 4">
    <name type="scientific">Acutalibacter muris</name>
    <dbReference type="NCBI Taxonomy" id="1796620"/>
    <lineage>
        <taxon>Bacteria</taxon>
        <taxon>Bacillati</taxon>
        <taxon>Bacillota</taxon>
        <taxon>Clostridia</taxon>
        <taxon>Eubacteriales</taxon>
        <taxon>Acutalibacteraceae</taxon>
        <taxon>Acutalibacter</taxon>
    </lineage>
</organism>
<keyword evidence="3" id="KW-1185">Reference proteome</keyword>
<dbReference type="KEGG" id="amur:ADH66_04560"/>